<evidence type="ECO:0000313" key="18">
    <source>
        <dbReference type="EMBL" id="RLU22221.1"/>
    </source>
</evidence>
<dbReference type="Gene3D" id="2.60.40.1730">
    <property type="entry name" value="tricorn interacting facor f3 domain"/>
    <property type="match status" value="1"/>
</dbReference>
<comment type="cofactor">
    <cofactor evidence="2">
        <name>Zn(2+)</name>
        <dbReference type="ChEBI" id="CHEBI:29105"/>
    </cofactor>
</comment>
<comment type="caution">
    <text evidence="18">The sequence shown here is derived from an EMBL/GenBank/DDBJ whole genome shotgun (WGS) entry which is preliminary data.</text>
</comment>
<dbReference type="PRINTS" id="PR00756">
    <property type="entry name" value="ALADIPTASE"/>
</dbReference>
<dbReference type="GO" id="GO:0005737">
    <property type="term" value="C:cytoplasm"/>
    <property type="evidence" value="ECO:0007669"/>
    <property type="project" value="TreeGrafter"/>
</dbReference>
<feature type="domain" description="Aminopeptidase N-like N-terminal" evidence="17">
    <location>
        <begin position="1"/>
        <end position="70"/>
    </location>
</feature>
<evidence type="ECO:0000259" key="17">
    <source>
        <dbReference type="Pfam" id="PF17900"/>
    </source>
</evidence>
<dbReference type="EMBL" id="QOIP01000005">
    <property type="protein sequence ID" value="RLU22221.1"/>
    <property type="molecule type" value="Genomic_DNA"/>
</dbReference>
<evidence type="ECO:0000313" key="19">
    <source>
        <dbReference type="Proteomes" id="UP000279307"/>
    </source>
</evidence>
<dbReference type="AlphaFoldDB" id="A0A3L8DPD2"/>
<dbReference type="GO" id="GO:0008270">
    <property type="term" value="F:zinc ion binding"/>
    <property type="evidence" value="ECO:0007669"/>
    <property type="project" value="InterPro"/>
</dbReference>
<keyword evidence="9" id="KW-0645">Protease</keyword>
<feature type="domain" description="Peptidase M1 membrane alanine aminopeptidase" evidence="16">
    <location>
        <begin position="110"/>
        <end position="248"/>
    </location>
</feature>
<dbReference type="GO" id="GO:0005615">
    <property type="term" value="C:extracellular space"/>
    <property type="evidence" value="ECO:0007669"/>
    <property type="project" value="TreeGrafter"/>
</dbReference>
<dbReference type="GO" id="GO:0006508">
    <property type="term" value="P:proteolysis"/>
    <property type="evidence" value="ECO:0007669"/>
    <property type="project" value="UniProtKB-KW"/>
</dbReference>
<keyword evidence="13" id="KW-0106">Calcium</keyword>
<dbReference type="EC" id="3.4.11.7" evidence="6"/>
<dbReference type="Pfam" id="PF17900">
    <property type="entry name" value="Peptidase_M1_N"/>
    <property type="match status" value="1"/>
</dbReference>
<keyword evidence="11" id="KW-0378">Hydrolase</keyword>
<evidence type="ECO:0000256" key="14">
    <source>
        <dbReference type="ARBA" id="ARBA00023049"/>
    </source>
</evidence>
<evidence type="ECO:0000256" key="3">
    <source>
        <dbReference type="ARBA" id="ARBA00004609"/>
    </source>
</evidence>
<comment type="subunit">
    <text evidence="5">Homodimer; disulfide-linked.</text>
</comment>
<evidence type="ECO:0000256" key="6">
    <source>
        <dbReference type="ARBA" id="ARBA00012567"/>
    </source>
</evidence>
<dbReference type="InterPro" id="IPR050344">
    <property type="entry name" value="Peptidase_M1_aminopeptidases"/>
</dbReference>
<dbReference type="InterPro" id="IPR045357">
    <property type="entry name" value="Aminopeptidase_N-like_N"/>
</dbReference>
<evidence type="ECO:0000256" key="15">
    <source>
        <dbReference type="ARBA" id="ARBA00023288"/>
    </source>
</evidence>
<dbReference type="GO" id="GO:0098552">
    <property type="term" value="C:side of membrane"/>
    <property type="evidence" value="ECO:0007669"/>
    <property type="project" value="UniProtKB-KW"/>
</dbReference>
<dbReference type="InterPro" id="IPR027268">
    <property type="entry name" value="Peptidase_M4/M1_CTD_sf"/>
</dbReference>
<keyword evidence="7" id="KW-0031">Aminopeptidase</keyword>
<dbReference type="SUPFAM" id="SSF55486">
    <property type="entry name" value="Metalloproteases ('zincins'), catalytic domain"/>
    <property type="match status" value="1"/>
</dbReference>
<evidence type="ECO:0000256" key="7">
    <source>
        <dbReference type="ARBA" id="ARBA00022438"/>
    </source>
</evidence>
<organism evidence="18 19">
    <name type="scientific">Ooceraea biroi</name>
    <name type="common">Clonal raider ant</name>
    <name type="synonym">Cerapachys biroi</name>
    <dbReference type="NCBI Taxonomy" id="2015173"/>
    <lineage>
        <taxon>Eukaryota</taxon>
        <taxon>Metazoa</taxon>
        <taxon>Ecdysozoa</taxon>
        <taxon>Arthropoda</taxon>
        <taxon>Hexapoda</taxon>
        <taxon>Insecta</taxon>
        <taxon>Pterygota</taxon>
        <taxon>Neoptera</taxon>
        <taxon>Endopterygota</taxon>
        <taxon>Hymenoptera</taxon>
        <taxon>Apocrita</taxon>
        <taxon>Aculeata</taxon>
        <taxon>Formicoidea</taxon>
        <taxon>Formicidae</taxon>
        <taxon>Dorylinae</taxon>
        <taxon>Ooceraea</taxon>
    </lineage>
</organism>
<dbReference type="InterPro" id="IPR001930">
    <property type="entry name" value="Peptidase_M1"/>
</dbReference>
<evidence type="ECO:0000256" key="9">
    <source>
        <dbReference type="ARBA" id="ARBA00022670"/>
    </source>
</evidence>
<comment type="similarity">
    <text evidence="4">Belongs to the peptidase M1 family.</text>
</comment>
<dbReference type="PANTHER" id="PTHR11533">
    <property type="entry name" value="PROTEASE M1 ZINC METALLOPROTEASE"/>
    <property type="match status" value="1"/>
</dbReference>
<dbReference type="Gene3D" id="1.10.390.10">
    <property type="entry name" value="Neutral Protease Domain 2"/>
    <property type="match status" value="1"/>
</dbReference>
<protein>
    <recommendedName>
        <fullName evidence="6">glutamyl aminopeptidase</fullName>
        <ecNumber evidence="6">3.4.11.7</ecNumber>
    </recommendedName>
</protein>
<evidence type="ECO:0000256" key="11">
    <source>
        <dbReference type="ARBA" id="ARBA00022801"/>
    </source>
</evidence>
<evidence type="ECO:0000256" key="10">
    <source>
        <dbReference type="ARBA" id="ARBA00022723"/>
    </source>
</evidence>
<dbReference type="GO" id="GO:0070006">
    <property type="term" value="F:metalloaminopeptidase activity"/>
    <property type="evidence" value="ECO:0007669"/>
    <property type="project" value="TreeGrafter"/>
</dbReference>
<dbReference type="InterPro" id="IPR042097">
    <property type="entry name" value="Aminopeptidase_N-like_N_sf"/>
</dbReference>
<evidence type="ECO:0000256" key="2">
    <source>
        <dbReference type="ARBA" id="ARBA00001947"/>
    </source>
</evidence>
<comment type="subcellular location">
    <subcellularLocation>
        <location evidence="3">Cell membrane</location>
        <topology evidence="3">Lipid-anchor</topology>
        <topology evidence="3">GPI-anchor</topology>
    </subcellularLocation>
</comment>
<keyword evidence="8" id="KW-0336">GPI-anchor</keyword>
<evidence type="ECO:0000256" key="1">
    <source>
        <dbReference type="ARBA" id="ARBA00001703"/>
    </source>
</evidence>
<reference evidence="18 19" key="1">
    <citation type="journal article" date="2018" name="Genome Res.">
        <title>The genomic architecture and molecular evolution of ant odorant receptors.</title>
        <authorList>
            <person name="McKenzie S.K."/>
            <person name="Kronauer D.J.C."/>
        </authorList>
    </citation>
    <scope>NUCLEOTIDE SEQUENCE [LARGE SCALE GENOMIC DNA]</scope>
    <source>
        <strain evidence="18">Clonal line C1</strain>
    </source>
</reference>
<gene>
    <name evidence="18" type="ORF">DMN91_004499</name>
</gene>
<dbReference type="GO" id="GO:0042277">
    <property type="term" value="F:peptide binding"/>
    <property type="evidence" value="ECO:0007669"/>
    <property type="project" value="TreeGrafter"/>
</dbReference>
<dbReference type="GO" id="GO:0004230">
    <property type="term" value="F:glutamyl aminopeptidase activity"/>
    <property type="evidence" value="ECO:0007669"/>
    <property type="project" value="UniProtKB-EC"/>
</dbReference>
<evidence type="ECO:0000256" key="4">
    <source>
        <dbReference type="ARBA" id="ARBA00010136"/>
    </source>
</evidence>
<accession>A0A3L8DPD2</accession>
<proteinExistence type="inferred from homology"/>
<dbReference type="GO" id="GO:0043171">
    <property type="term" value="P:peptide catabolic process"/>
    <property type="evidence" value="ECO:0007669"/>
    <property type="project" value="TreeGrafter"/>
</dbReference>
<evidence type="ECO:0000259" key="16">
    <source>
        <dbReference type="Pfam" id="PF01433"/>
    </source>
</evidence>
<dbReference type="PANTHER" id="PTHR11533:SF276">
    <property type="entry name" value="GLUTAMYL AMINOPEPTIDASE"/>
    <property type="match status" value="1"/>
</dbReference>
<keyword evidence="10" id="KW-0479">Metal-binding</keyword>
<comment type="catalytic activity">
    <reaction evidence="1">
        <text>Release of N-terminal glutamate (and to a lesser extent aspartate) from a peptide.</text>
        <dbReference type="EC" id="3.4.11.7"/>
    </reaction>
</comment>
<keyword evidence="15" id="KW-0449">Lipoprotein</keyword>
<dbReference type="InterPro" id="IPR014782">
    <property type="entry name" value="Peptidase_M1_dom"/>
</dbReference>
<dbReference type="Pfam" id="PF01433">
    <property type="entry name" value="Peptidase_M1"/>
    <property type="match status" value="1"/>
</dbReference>
<keyword evidence="14" id="KW-0482">Metalloprotease</keyword>
<sequence>MIVSQLGKRGFRRVSPCFDEPALKTTFNISVKHYSPHTVFSTMPLQKVVVNNRIEMQSYFEKTPKMSTHLLGLAIVVTDRCNNDNSFRIWCREPTNHFLQSFSLQYHSIVTYLTQFTNTSRKLPKLDFIIVPDHTTPNNSISWGMLLVKESWITDVEKNEIQKVKLTGFLAHEMAKQWLLPFGPSKWSDMWLNDGLALYFKAHILGQLYGKLQSLDFITPNVHKCFRLDDIRSEKNILYYTESSSEIDLMEFWFVADKSKTL</sequence>
<keyword evidence="12" id="KW-0862">Zinc</keyword>
<evidence type="ECO:0000256" key="5">
    <source>
        <dbReference type="ARBA" id="ARBA00011748"/>
    </source>
</evidence>
<keyword evidence="8" id="KW-0472">Membrane</keyword>
<name>A0A3L8DPD2_OOCBI</name>
<evidence type="ECO:0000256" key="8">
    <source>
        <dbReference type="ARBA" id="ARBA00022622"/>
    </source>
</evidence>
<evidence type="ECO:0000256" key="12">
    <source>
        <dbReference type="ARBA" id="ARBA00022833"/>
    </source>
</evidence>
<dbReference type="SUPFAM" id="SSF63737">
    <property type="entry name" value="Leukotriene A4 hydrolase N-terminal domain"/>
    <property type="match status" value="1"/>
</dbReference>
<evidence type="ECO:0000256" key="13">
    <source>
        <dbReference type="ARBA" id="ARBA00022837"/>
    </source>
</evidence>
<dbReference type="Proteomes" id="UP000279307">
    <property type="component" value="Chromosome 5"/>
</dbReference>
<dbReference type="GO" id="GO:0005886">
    <property type="term" value="C:plasma membrane"/>
    <property type="evidence" value="ECO:0007669"/>
    <property type="project" value="UniProtKB-SubCell"/>
</dbReference>
<keyword evidence="8" id="KW-0325">Glycoprotein</keyword>